<dbReference type="OrthoDB" id="2873672at2"/>
<feature type="transmembrane region" description="Helical" evidence="1">
    <location>
        <begin position="80"/>
        <end position="98"/>
    </location>
</feature>
<evidence type="ECO:0000256" key="1">
    <source>
        <dbReference type="SAM" id="Phobius"/>
    </source>
</evidence>
<evidence type="ECO:0000313" key="3">
    <source>
        <dbReference type="EMBL" id="VEB96664.1"/>
    </source>
</evidence>
<dbReference type="Proteomes" id="UP000274122">
    <property type="component" value="Chromosome"/>
</dbReference>
<dbReference type="EMBL" id="LR134201">
    <property type="protein sequence ID" value="VEB96664.1"/>
    <property type="molecule type" value="Genomic_DNA"/>
</dbReference>
<sequence>MYNHSGRSVFGVALYALLEPLPLGFFFAAWLFDIIYLQTFIVMWTKAASWLIATGLVIAILPRITSLIYLFRGAKPAEKLHFWLSLVAIVLAILNAFIHSRDAYAVVPLGVTLSTLVVVFLLIANVQLALRERNVQGGRP</sequence>
<keyword evidence="1" id="KW-0472">Membrane</keyword>
<evidence type="ECO:0000259" key="2">
    <source>
        <dbReference type="Pfam" id="PF09990"/>
    </source>
</evidence>
<evidence type="ECO:0000313" key="4">
    <source>
        <dbReference type="Proteomes" id="UP000274122"/>
    </source>
</evidence>
<reference evidence="3 4" key="1">
    <citation type="submission" date="2018-12" db="EMBL/GenBank/DDBJ databases">
        <authorList>
            <consortium name="Pathogen Informatics"/>
        </authorList>
    </citation>
    <scope>NUCLEOTIDE SEQUENCE [LARGE SCALE GENOMIC DNA]</scope>
    <source>
        <strain evidence="3 4">NCTC11466</strain>
    </source>
</reference>
<organism evidence="3 4">
    <name type="scientific">Cedecea lapagei</name>
    <dbReference type="NCBI Taxonomy" id="158823"/>
    <lineage>
        <taxon>Bacteria</taxon>
        <taxon>Pseudomonadati</taxon>
        <taxon>Pseudomonadota</taxon>
        <taxon>Gammaproteobacteria</taxon>
        <taxon>Enterobacterales</taxon>
        <taxon>Enterobacteriaceae</taxon>
        <taxon>Cedecea</taxon>
    </lineage>
</organism>
<proteinExistence type="predicted"/>
<dbReference type="Pfam" id="PF09990">
    <property type="entry name" value="DUF2231"/>
    <property type="match status" value="1"/>
</dbReference>
<keyword evidence="4" id="KW-1185">Reference proteome</keyword>
<dbReference type="RefSeq" id="WP_126355855.1">
    <property type="nucleotide sequence ID" value="NZ_LR134201.1"/>
</dbReference>
<keyword evidence="1" id="KW-0812">Transmembrane</keyword>
<dbReference type="InterPro" id="IPR019251">
    <property type="entry name" value="DUF2231_TM"/>
</dbReference>
<feature type="transmembrane region" description="Helical" evidence="1">
    <location>
        <begin position="12"/>
        <end position="36"/>
    </location>
</feature>
<feature type="transmembrane region" description="Helical" evidence="1">
    <location>
        <begin position="48"/>
        <end position="71"/>
    </location>
</feature>
<feature type="transmembrane region" description="Helical" evidence="1">
    <location>
        <begin position="104"/>
        <end position="124"/>
    </location>
</feature>
<keyword evidence="1" id="KW-1133">Transmembrane helix</keyword>
<accession>A0A3S4JYL1</accession>
<gene>
    <name evidence="3" type="ORF">NCTC11466_01755</name>
</gene>
<name>A0A3S4JYL1_9ENTR</name>
<dbReference type="KEGG" id="clap:NCTC11466_01755"/>
<dbReference type="AlphaFoldDB" id="A0A3S4JYL1"/>
<feature type="domain" description="DUF2231" evidence="2">
    <location>
        <begin position="14"/>
        <end position="123"/>
    </location>
</feature>
<protein>
    <submittedName>
        <fullName evidence="3">Predicted membrane protein</fullName>
    </submittedName>
</protein>